<sequence length="145" mass="16720">MAVKLKEADDEMRRVKNILICGIAEAQGDSAVKKKQDKEKLDLILSSLGSTAEMVSFYRIEKPNSNNKYPRMIKVTFQCQSDAKFILRLKRKLMENNLTKDFSITDDKTQAQNSYLNELRTELENKNRNGTDKYINGSPKIVHKF</sequence>
<accession>A0A9P0CJ51</accession>
<dbReference type="AlphaFoldDB" id="A0A9P0CJ51"/>
<protein>
    <submittedName>
        <fullName evidence="1">Uncharacterized protein</fullName>
    </submittedName>
</protein>
<name>A0A9P0CJ51_9CUCU</name>
<proteinExistence type="predicted"/>
<organism evidence="1 2">
    <name type="scientific">Psylliodes chrysocephalus</name>
    <dbReference type="NCBI Taxonomy" id="3402493"/>
    <lineage>
        <taxon>Eukaryota</taxon>
        <taxon>Metazoa</taxon>
        <taxon>Ecdysozoa</taxon>
        <taxon>Arthropoda</taxon>
        <taxon>Hexapoda</taxon>
        <taxon>Insecta</taxon>
        <taxon>Pterygota</taxon>
        <taxon>Neoptera</taxon>
        <taxon>Endopterygota</taxon>
        <taxon>Coleoptera</taxon>
        <taxon>Polyphaga</taxon>
        <taxon>Cucujiformia</taxon>
        <taxon>Chrysomeloidea</taxon>
        <taxon>Chrysomelidae</taxon>
        <taxon>Galerucinae</taxon>
        <taxon>Alticini</taxon>
        <taxon>Psylliodes</taxon>
    </lineage>
</organism>
<dbReference type="EMBL" id="OV651828">
    <property type="protein sequence ID" value="CAH1104367.1"/>
    <property type="molecule type" value="Genomic_DNA"/>
</dbReference>
<gene>
    <name evidence="1" type="ORF">PSYICH_LOCUS5021</name>
</gene>
<dbReference type="OrthoDB" id="6778856at2759"/>
<reference evidence="1" key="1">
    <citation type="submission" date="2022-01" db="EMBL/GenBank/DDBJ databases">
        <authorList>
            <person name="King R."/>
        </authorList>
    </citation>
    <scope>NUCLEOTIDE SEQUENCE</scope>
</reference>
<dbReference type="Proteomes" id="UP001153636">
    <property type="component" value="Chromosome 16"/>
</dbReference>
<evidence type="ECO:0000313" key="2">
    <source>
        <dbReference type="Proteomes" id="UP001153636"/>
    </source>
</evidence>
<evidence type="ECO:0000313" key="1">
    <source>
        <dbReference type="EMBL" id="CAH1104367.1"/>
    </source>
</evidence>
<keyword evidence="2" id="KW-1185">Reference proteome</keyword>